<dbReference type="PANTHER" id="PTHR24064">
    <property type="entry name" value="SOLUTE CARRIER FAMILY 22 MEMBER"/>
    <property type="match status" value="1"/>
</dbReference>
<evidence type="ECO:0000256" key="2">
    <source>
        <dbReference type="ARBA" id="ARBA00022692"/>
    </source>
</evidence>
<reference evidence="6 7" key="1">
    <citation type="submission" date="2018-11" db="EMBL/GenBank/DDBJ databases">
        <authorList>
            <consortium name="Pathogen Informatics"/>
        </authorList>
    </citation>
    <scope>NUCLEOTIDE SEQUENCE [LARGE SCALE GENOMIC DNA]</scope>
</reference>
<keyword evidence="4 5" id="KW-0472">Membrane</keyword>
<evidence type="ECO:0000256" key="4">
    <source>
        <dbReference type="ARBA" id="ARBA00023136"/>
    </source>
</evidence>
<gene>
    <name evidence="6" type="ORF">CGOC_LOCUS6925</name>
</gene>
<sequence length="193" mass="21757">MASQNKIAPEQSSLDSIRFAEQPKKVSFEQFMVEHLGSVGRYQLLQFILVCIPSAFVSLHVMSWTFVSIPSEVKFRVRANTNTCINGKNYEDELGYEETLHDSDVLMVKTAQSTDTPPQIGIVQWNLQGDRAWIKATVQSLYYIGHMVGATLWGIVSDKFGRKKAYCIAITTQISCGLVLIVAPTWWLFGIFK</sequence>
<evidence type="ECO:0000256" key="1">
    <source>
        <dbReference type="ARBA" id="ARBA00004141"/>
    </source>
</evidence>
<proteinExistence type="predicted"/>
<dbReference type="InterPro" id="IPR005828">
    <property type="entry name" value="MFS_sugar_transport-like"/>
</dbReference>
<accession>A0A3P6SF93</accession>
<dbReference type="Pfam" id="PF00083">
    <property type="entry name" value="Sugar_tr"/>
    <property type="match status" value="1"/>
</dbReference>
<feature type="transmembrane region" description="Helical" evidence="5">
    <location>
        <begin position="44"/>
        <end position="67"/>
    </location>
</feature>
<evidence type="ECO:0000313" key="6">
    <source>
        <dbReference type="EMBL" id="VDK73296.1"/>
    </source>
</evidence>
<evidence type="ECO:0000256" key="3">
    <source>
        <dbReference type="ARBA" id="ARBA00022989"/>
    </source>
</evidence>
<protein>
    <recommendedName>
        <fullName evidence="8">Major facilitator superfamily (MFS) profile domain-containing protein</fullName>
    </recommendedName>
</protein>
<dbReference type="GO" id="GO:0016020">
    <property type="term" value="C:membrane"/>
    <property type="evidence" value="ECO:0007669"/>
    <property type="project" value="UniProtKB-SubCell"/>
</dbReference>
<organism evidence="6 7">
    <name type="scientific">Cylicostephanus goldi</name>
    <name type="common">Nematode worm</name>
    <dbReference type="NCBI Taxonomy" id="71465"/>
    <lineage>
        <taxon>Eukaryota</taxon>
        <taxon>Metazoa</taxon>
        <taxon>Ecdysozoa</taxon>
        <taxon>Nematoda</taxon>
        <taxon>Chromadorea</taxon>
        <taxon>Rhabditida</taxon>
        <taxon>Rhabditina</taxon>
        <taxon>Rhabditomorpha</taxon>
        <taxon>Strongyloidea</taxon>
        <taxon>Strongylidae</taxon>
        <taxon>Cylicostephanus</taxon>
    </lineage>
</organism>
<dbReference type="AlphaFoldDB" id="A0A3P6SF93"/>
<dbReference type="GO" id="GO:0022857">
    <property type="term" value="F:transmembrane transporter activity"/>
    <property type="evidence" value="ECO:0007669"/>
    <property type="project" value="InterPro"/>
</dbReference>
<dbReference type="EMBL" id="UYRV01023282">
    <property type="protein sequence ID" value="VDK73296.1"/>
    <property type="molecule type" value="Genomic_DNA"/>
</dbReference>
<evidence type="ECO:0000256" key="5">
    <source>
        <dbReference type="SAM" id="Phobius"/>
    </source>
</evidence>
<comment type="subcellular location">
    <subcellularLocation>
        <location evidence="1">Membrane</location>
        <topology evidence="1">Multi-pass membrane protein</topology>
    </subcellularLocation>
</comment>
<dbReference type="OrthoDB" id="3936150at2759"/>
<dbReference type="Gene3D" id="1.20.1250.20">
    <property type="entry name" value="MFS general substrate transporter like domains"/>
    <property type="match status" value="1"/>
</dbReference>
<dbReference type="Proteomes" id="UP000271889">
    <property type="component" value="Unassembled WGS sequence"/>
</dbReference>
<keyword evidence="3 5" id="KW-1133">Transmembrane helix</keyword>
<evidence type="ECO:0000313" key="7">
    <source>
        <dbReference type="Proteomes" id="UP000271889"/>
    </source>
</evidence>
<evidence type="ECO:0008006" key="8">
    <source>
        <dbReference type="Google" id="ProtNLM"/>
    </source>
</evidence>
<dbReference type="InterPro" id="IPR036259">
    <property type="entry name" value="MFS_trans_sf"/>
</dbReference>
<keyword evidence="7" id="KW-1185">Reference proteome</keyword>
<name>A0A3P6SF93_CYLGO</name>
<feature type="transmembrane region" description="Helical" evidence="5">
    <location>
        <begin position="165"/>
        <end position="189"/>
    </location>
</feature>
<dbReference type="SUPFAM" id="SSF103473">
    <property type="entry name" value="MFS general substrate transporter"/>
    <property type="match status" value="1"/>
</dbReference>
<keyword evidence="2 5" id="KW-0812">Transmembrane</keyword>